<sequence>MKLVFTISNIISGIVVKLFDHWLDDCDNRGS</sequence>
<organism evidence="1 2">
    <name type="scientific">Bombilactobacillus apium</name>
    <dbReference type="NCBI Taxonomy" id="2675299"/>
    <lineage>
        <taxon>Bacteria</taxon>
        <taxon>Bacillati</taxon>
        <taxon>Bacillota</taxon>
        <taxon>Bacilli</taxon>
        <taxon>Lactobacillales</taxon>
        <taxon>Lactobacillaceae</taxon>
        <taxon>Bombilactobacillus</taxon>
    </lineage>
</organism>
<evidence type="ECO:0000313" key="1">
    <source>
        <dbReference type="EMBL" id="NVY96594.1"/>
    </source>
</evidence>
<dbReference type="AlphaFoldDB" id="A0A850QXP4"/>
<dbReference type="NCBIfam" id="NF033608">
    <property type="entry name" value="type_I_tox_Fst"/>
    <property type="match status" value="1"/>
</dbReference>
<comment type="caution">
    <text evidence="1">The sequence shown here is derived from an EMBL/GenBank/DDBJ whole genome shotgun (WGS) entry which is preliminary data.</text>
</comment>
<proteinExistence type="predicted"/>
<gene>
    <name evidence="1" type="ORF">HU830_05390</name>
</gene>
<dbReference type="Proteomes" id="UP000563523">
    <property type="component" value="Unassembled WGS sequence"/>
</dbReference>
<name>A0A850QXP4_9LACO</name>
<protein>
    <submittedName>
        <fullName evidence="1">Type I toxin-antitoxin system Fst family toxin</fullName>
    </submittedName>
</protein>
<reference evidence="1 2" key="1">
    <citation type="submission" date="2020-06" db="EMBL/GenBank/DDBJ databases">
        <authorList>
            <person name="Kang J."/>
        </authorList>
    </citation>
    <scope>NUCLEOTIDE SEQUENCE [LARGE SCALE GENOMIC DNA]</scope>
    <source>
        <strain evidence="1 2">DCY120</strain>
    </source>
</reference>
<accession>A0A850QXP4</accession>
<dbReference type="RefSeq" id="WP_176942859.1">
    <property type="nucleotide sequence ID" value="NZ_JABZEC010000004.1"/>
</dbReference>
<dbReference type="EMBL" id="JABZEC010000004">
    <property type="protein sequence ID" value="NVY96594.1"/>
    <property type="molecule type" value="Genomic_DNA"/>
</dbReference>
<keyword evidence="2" id="KW-1185">Reference proteome</keyword>
<evidence type="ECO:0000313" key="2">
    <source>
        <dbReference type="Proteomes" id="UP000563523"/>
    </source>
</evidence>